<evidence type="ECO:0000313" key="2">
    <source>
        <dbReference type="Proteomes" id="UP000001542"/>
    </source>
</evidence>
<evidence type="ECO:0000313" key="1">
    <source>
        <dbReference type="EMBL" id="EAY18837.1"/>
    </source>
</evidence>
<sequence>MSYDHNYDHIFFSTPTELDPDKLFVGKITETRDVTDPYIALQNDVKSQIESLKNSLITEFKMSDEPTYNTYLINLSKAISDLLDLKKNEVYVQYKSEEILRNNAYLNNRIKDMLNLCQIQFKYNQLRSELAEAYNYFDLSRAMCLKSEMVKMQIESIKLSKKDELIKKFDSPQAIFNEAIDNLLKHPNSTLLFNLLAYTKNKSAISDKIQRIISNKEGKIEWKPEYVISVGEILTIFESMSSIFPDAVNSFQPLKESHSTVVRNLNKFNLNNLLAMEKSKYMKLKEFNLSTILFNNSFFTHDAREVFNNLKELKRMQMFAYVGISFIIQKNSGNEFKEVREELKRILGNYAKNLDLKEKYVAELSQLFPPGTINNENARITASYLVDISLKLLESRDYQVNKNDFNTTGILYF</sequence>
<dbReference type="VEuPathDB" id="TrichDB:TVAGG3_0273820"/>
<organism evidence="1 2">
    <name type="scientific">Trichomonas vaginalis (strain ATCC PRA-98 / G3)</name>
    <dbReference type="NCBI Taxonomy" id="412133"/>
    <lineage>
        <taxon>Eukaryota</taxon>
        <taxon>Metamonada</taxon>
        <taxon>Parabasalia</taxon>
        <taxon>Trichomonadida</taxon>
        <taxon>Trichomonadidae</taxon>
        <taxon>Trichomonas</taxon>
    </lineage>
</organism>
<accession>A2DL46</accession>
<name>A2DL46_TRIV3</name>
<reference evidence="1" key="1">
    <citation type="submission" date="2006-10" db="EMBL/GenBank/DDBJ databases">
        <authorList>
            <person name="Amadeo P."/>
            <person name="Zhao Q."/>
            <person name="Wortman J."/>
            <person name="Fraser-Liggett C."/>
            <person name="Carlton J."/>
        </authorList>
    </citation>
    <scope>NUCLEOTIDE SEQUENCE</scope>
    <source>
        <strain evidence="1">G3</strain>
    </source>
</reference>
<protein>
    <submittedName>
        <fullName evidence="1">Uncharacterized protein</fullName>
    </submittedName>
</protein>
<dbReference type="RefSeq" id="XP_001579823.1">
    <property type="nucleotide sequence ID" value="XM_001579773.1"/>
</dbReference>
<gene>
    <name evidence="1" type="ORF">TVAG_294880</name>
</gene>
<dbReference type="Proteomes" id="UP000001542">
    <property type="component" value="Unassembled WGS sequence"/>
</dbReference>
<dbReference type="AlphaFoldDB" id="A2DL46"/>
<dbReference type="EMBL" id="DS113214">
    <property type="protein sequence ID" value="EAY18837.1"/>
    <property type="molecule type" value="Genomic_DNA"/>
</dbReference>
<proteinExistence type="predicted"/>
<keyword evidence="2" id="KW-1185">Reference proteome</keyword>
<dbReference type="InParanoid" id="A2DL46"/>
<dbReference type="VEuPathDB" id="TrichDB:TVAG_294880"/>
<dbReference type="KEGG" id="tva:5464350"/>
<reference evidence="1" key="2">
    <citation type="journal article" date="2007" name="Science">
        <title>Draft genome sequence of the sexually transmitted pathogen Trichomonas vaginalis.</title>
        <authorList>
            <person name="Carlton J.M."/>
            <person name="Hirt R.P."/>
            <person name="Silva J.C."/>
            <person name="Delcher A.L."/>
            <person name="Schatz M."/>
            <person name="Zhao Q."/>
            <person name="Wortman J.R."/>
            <person name="Bidwell S.L."/>
            <person name="Alsmark U.C.M."/>
            <person name="Besteiro S."/>
            <person name="Sicheritz-Ponten T."/>
            <person name="Noel C.J."/>
            <person name="Dacks J.B."/>
            <person name="Foster P.G."/>
            <person name="Simillion C."/>
            <person name="Van de Peer Y."/>
            <person name="Miranda-Saavedra D."/>
            <person name="Barton G.J."/>
            <person name="Westrop G.D."/>
            <person name="Mueller S."/>
            <person name="Dessi D."/>
            <person name="Fiori P.L."/>
            <person name="Ren Q."/>
            <person name="Paulsen I."/>
            <person name="Zhang H."/>
            <person name="Bastida-Corcuera F.D."/>
            <person name="Simoes-Barbosa A."/>
            <person name="Brown M.T."/>
            <person name="Hayes R.D."/>
            <person name="Mukherjee M."/>
            <person name="Okumura C.Y."/>
            <person name="Schneider R."/>
            <person name="Smith A.J."/>
            <person name="Vanacova S."/>
            <person name="Villalvazo M."/>
            <person name="Haas B.J."/>
            <person name="Pertea M."/>
            <person name="Feldblyum T.V."/>
            <person name="Utterback T.R."/>
            <person name="Shu C.L."/>
            <person name="Osoegawa K."/>
            <person name="de Jong P.J."/>
            <person name="Hrdy I."/>
            <person name="Horvathova L."/>
            <person name="Zubacova Z."/>
            <person name="Dolezal P."/>
            <person name="Malik S.B."/>
            <person name="Logsdon J.M. Jr."/>
            <person name="Henze K."/>
            <person name="Gupta A."/>
            <person name="Wang C.C."/>
            <person name="Dunne R.L."/>
            <person name="Upcroft J.A."/>
            <person name="Upcroft P."/>
            <person name="White O."/>
            <person name="Salzberg S.L."/>
            <person name="Tang P."/>
            <person name="Chiu C.-H."/>
            <person name="Lee Y.-S."/>
            <person name="Embley T.M."/>
            <person name="Coombs G.H."/>
            <person name="Mottram J.C."/>
            <person name="Tachezy J."/>
            <person name="Fraser-Liggett C.M."/>
            <person name="Johnson P.J."/>
        </authorList>
    </citation>
    <scope>NUCLEOTIDE SEQUENCE [LARGE SCALE GENOMIC DNA]</scope>
    <source>
        <strain evidence="1">G3</strain>
    </source>
</reference>